<dbReference type="PANTHER" id="PTHR43141:SF5">
    <property type="entry name" value="CYTOCHROME BD-I UBIQUINOL OXIDASE SUBUNIT 2"/>
    <property type="match status" value="1"/>
</dbReference>
<evidence type="ECO:0000256" key="4">
    <source>
        <dbReference type="ARBA" id="ARBA00022475"/>
    </source>
</evidence>
<reference evidence="12 13" key="1">
    <citation type="submission" date="2018-12" db="EMBL/GenBank/DDBJ databases">
        <title>Persistence of Moraxella catarrhalis in Chronic Obstructive Pulmonary Disease and Regulation of the Hag/MID Adhesin.</title>
        <authorList>
            <person name="Murphy T."/>
            <person name="Zhao X."/>
            <person name="Vyas G."/>
            <person name="Aluvathingal J."/>
            <person name="Nadendla S."/>
            <person name="Tallon L."/>
            <person name="Tettelin H."/>
        </authorList>
    </citation>
    <scope>NUCLEOTIDE SEQUENCE [LARGE SCALE GENOMIC DNA]</scope>
    <source>
        <strain evidence="12 13">46P58B1</strain>
    </source>
</reference>
<dbReference type="GO" id="GO:0046872">
    <property type="term" value="F:metal ion binding"/>
    <property type="evidence" value="ECO:0007669"/>
    <property type="project" value="UniProtKB-KW"/>
</dbReference>
<keyword evidence="3" id="KW-0813">Transport</keyword>
<dbReference type="AlphaFoldDB" id="A0A3A9SBV3"/>
<evidence type="ECO:0000256" key="11">
    <source>
        <dbReference type="ARBA" id="ARBA00023136"/>
    </source>
</evidence>
<keyword evidence="9" id="KW-1133">Transmembrane helix</keyword>
<keyword evidence="5" id="KW-0349">Heme</keyword>
<dbReference type="RefSeq" id="WP_003659227.1">
    <property type="nucleotide sequence ID" value="NZ_CP007669.1"/>
</dbReference>
<dbReference type="GO" id="GO:0019646">
    <property type="term" value="P:aerobic electron transport chain"/>
    <property type="evidence" value="ECO:0007669"/>
    <property type="project" value="TreeGrafter"/>
</dbReference>
<dbReference type="GO" id="GO:0005886">
    <property type="term" value="C:plasma membrane"/>
    <property type="evidence" value="ECO:0007669"/>
    <property type="project" value="UniProtKB-SubCell"/>
</dbReference>
<dbReference type="GO" id="GO:0009055">
    <property type="term" value="F:electron transfer activity"/>
    <property type="evidence" value="ECO:0007669"/>
    <property type="project" value="TreeGrafter"/>
</dbReference>
<dbReference type="PANTHER" id="PTHR43141">
    <property type="entry name" value="CYTOCHROME BD2 SUBUNIT II"/>
    <property type="match status" value="1"/>
</dbReference>
<evidence type="ECO:0000313" key="12">
    <source>
        <dbReference type="EMBL" id="AZQ92235.1"/>
    </source>
</evidence>
<evidence type="ECO:0000256" key="6">
    <source>
        <dbReference type="ARBA" id="ARBA00022692"/>
    </source>
</evidence>
<evidence type="ECO:0000256" key="3">
    <source>
        <dbReference type="ARBA" id="ARBA00022448"/>
    </source>
</evidence>
<dbReference type="KEGG" id="mcs:DR90_1369"/>
<comment type="subcellular location">
    <subcellularLocation>
        <location evidence="1">Cell membrane</location>
        <topology evidence="1">Multi-pass membrane protein</topology>
    </subcellularLocation>
</comment>
<keyword evidence="8" id="KW-0249">Electron transport</keyword>
<keyword evidence="4" id="KW-1003">Cell membrane</keyword>
<evidence type="ECO:0000313" key="13">
    <source>
        <dbReference type="Proteomes" id="UP000280228"/>
    </source>
</evidence>
<sequence length="382" mass="42447">MLYDLFDYQLLKLVWWLIVGILLIGFAIMDGHDIGVCTLLPFVGRSDIERRIIINTVAPHWEGNQVWFVTAGGAIFAALPLVYATAFSGYYWALIAALWALFFRPVGFKYRSMIKNDRWRHTWDWLLFIGSAVPALIFGVTFGNLLLGSPFHFDQNLVSTYSGSFIELLTPFALLCGVVSVAMLTMQGGVYLAHRTTESIQSYAKTATNVAALATSLLFAIAGFWVQSLDGYLLVGDIDGGAVIDPLSKQVQIQSGAWLTNFYDYPWLWLLPALGVLMPVMVIILLKIERTLLAFIASSLAVLGIIATTGAALFPFYMPSSTDPRSSLTVWDATSSHFTLLVMLFVVVILLPLVLTYTSWAYAVMRGKVTKAYIKENEKTLY</sequence>
<keyword evidence="7" id="KW-0479">Metal-binding</keyword>
<evidence type="ECO:0000256" key="1">
    <source>
        <dbReference type="ARBA" id="ARBA00004651"/>
    </source>
</evidence>
<evidence type="ECO:0000256" key="8">
    <source>
        <dbReference type="ARBA" id="ARBA00022982"/>
    </source>
</evidence>
<dbReference type="NCBIfam" id="TIGR00203">
    <property type="entry name" value="cydB"/>
    <property type="match status" value="1"/>
</dbReference>
<dbReference type="EC" id="1.10.3.-" evidence="12"/>
<name>A0A3A9SBV3_MORCA</name>
<evidence type="ECO:0000256" key="7">
    <source>
        <dbReference type="ARBA" id="ARBA00022723"/>
    </source>
</evidence>
<evidence type="ECO:0000256" key="10">
    <source>
        <dbReference type="ARBA" id="ARBA00023004"/>
    </source>
</evidence>
<dbReference type="EMBL" id="CP034662">
    <property type="protein sequence ID" value="AZQ92235.1"/>
    <property type="molecule type" value="Genomic_DNA"/>
</dbReference>
<evidence type="ECO:0000256" key="2">
    <source>
        <dbReference type="ARBA" id="ARBA00007543"/>
    </source>
</evidence>
<organism evidence="12 13">
    <name type="scientific">Moraxella catarrhalis</name>
    <name type="common">Branhamella catarrhalis</name>
    <dbReference type="NCBI Taxonomy" id="480"/>
    <lineage>
        <taxon>Bacteria</taxon>
        <taxon>Pseudomonadati</taxon>
        <taxon>Pseudomonadota</taxon>
        <taxon>Gammaproteobacteria</taxon>
        <taxon>Moraxellales</taxon>
        <taxon>Moraxellaceae</taxon>
        <taxon>Moraxella</taxon>
    </lineage>
</organism>
<protein>
    <submittedName>
        <fullName evidence="12">Cytochrome d ubiquinol oxidase, subunit II</fullName>
        <ecNumber evidence="12">1.10.3.-</ecNumber>
    </submittedName>
</protein>
<dbReference type="KEGG" id="mcat:MC25239_00557"/>
<keyword evidence="12" id="KW-0560">Oxidoreductase</keyword>
<evidence type="ECO:0000256" key="9">
    <source>
        <dbReference type="ARBA" id="ARBA00022989"/>
    </source>
</evidence>
<dbReference type="Pfam" id="PF02322">
    <property type="entry name" value="Cyt_bd_oxida_II"/>
    <property type="match status" value="1"/>
</dbReference>
<evidence type="ECO:0000256" key="5">
    <source>
        <dbReference type="ARBA" id="ARBA00022617"/>
    </source>
</evidence>
<gene>
    <name evidence="12" type="primary">cydB</name>
    <name evidence="12" type="ORF">EJK53_0580</name>
</gene>
<dbReference type="Proteomes" id="UP000280228">
    <property type="component" value="Chromosome"/>
</dbReference>
<keyword evidence="6" id="KW-0812">Transmembrane</keyword>
<keyword evidence="10" id="KW-0408">Iron</keyword>
<dbReference type="InterPro" id="IPR003317">
    <property type="entry name" value="Cyt-d_oxidase_su2"/>
</dbReference>
<accession>A0A3A9SBV3</accession>
<dbReference type="GO" id="GO:0016682">
    <property type="term" value="F:oxidoreductase activity, acting on diphenols and related substances as donors, oxygen as acceptor"/>
    <property type="evidence" value="ECO:0007669"/>
    <property type="project" value="TreeGrafter"/>
</dbReference>
<keyword evidence="11" id="KW-0472">Membrane</keyword>
<proteinExistence type="inferred from homology"/>
<dbReference type="GO" id="GO:0070069">
    <property type="term" value="C:cytochrome complex"/>
    <property type="evidence" value="ECO:0007669"/>
    <property type="project" value="TreeGrafter"/>
</dbReference>
<comment type="similarity">
    <text evidence="2">Belongs to the cytochrome ubiquinol oxidase subunit 2 family.</text>
</comment>
<dbReference type="PIRSF" id="PIRSF000267">
    <property type="entry name" value="Cyt_oxidse_sub2"/>
    <property type="match status" value="1"/>
</dbReference>